<name>A0A1D1VMH4_RAMVA</name>
<dbReference type="GO" id="GO:0005975">
    <property type="term" value="P:carbohydrate metabolic process"/>
    <property type="evidence" value="ECO:0007669"/>
    <property type="project" value="InterPro"/>
</dbReference>
<feature type="disulfide bond" evidence="2">
    <location>
        <begin position="117"/>
        <end position="129"/>
    </location>
</feature>
<keyword evidence="1 2" id="KW-1015">Disulfide bond</keyword>
<dbReference type="Pfam" id="PF01522">
    <property type="entry name" value="Polysacc_deac_1"/>
    <property type="match status" value="1"/>
</dbReference>
<keyword evidence="3" id="KW-0732">Signal</keyword>
<keyword evidence="6" id="KW-1185">Reference proteome</keyword>
<dbReference type="Gene3D" id="2.170.140.10">
    <property type="entry name" value="Chitin binding domain"/>
    <property type="match status" value="1"/>
</dbReference>
<protein>
    <recommendedName>
        <fullName evidence="4">Chitin-binding type-2 domain-containing protein</fullName>
    </recommendedName>
</protein>
<dbReference type="InterPro" id="IPR036508">
    <property type="entry name" value="Chitin-bd_dom_sf"/>
</dbReference>
<evidence type="ECO:0000256" key="1">
    <source>
        <dbReference type="ARBA" id="ARBA00023157"/>
    </source>
</evidence>
<dbReference type="SMART" id="SM00494">
    <property type="entry name" value="ChtBD2"/>
    <property type="match status" value="1"/>
</dbReference>
<dbReference type="PROSITE" id="PS50068">
    <property type="entry name" value="LDLRA_2"/>
    <property type="match status" value="1"/>
</dbReference>
<dbReference type="Gene3D" id="4.10.400.10">
    <property type="entry name" value="Low-density Lipoprotein Receptor"/>
    <property type="match status" value="1"/>
</dbReference>
<feature type="domain" description="Chitin-binding type-2" evidence="4">
    <location>
        <begin position="39"/>
        <end position="99"/>
    </location>
</feature>
<evidence type="ECO:0000259" key="4">
    <source>
        <dbReference type="PROSITE" id="PS50940"/>
    </source>
</evidence>
<dbReference type="InterPro" id="IPR036055">
    <property type="entry name" value="LDL_receptor-like_sf"/>
</dbReference>
<dbReference type="InterPro" id="IPR011330">
    <property type="entry name" value="Glyco_hydro/deAcase_b/a-brl"/>
</dbReference>
<dbReference type="PROSITE" id="PS50940">
    <property type="entry name" value="CHIT_BIND_II"/>
    <property type="match status" value="1"/>
</dbReference>
<dbReference type="GO" id="GO:0016810">
    <property type="term" value="F:hydrolase activity, acting on carbon-nitrogen (but not peptide) bonds"/>
    <property type="evidence" value="ECO:0007669"/>
    <property type="project" value="InterPro"/>
</dbReference>
<dbReference type="InterPro" id="IPR052740">
    <property type="entry name" value="CE4"/>
</dbReference>
<evidence type="ECO:0000313" key="5">
    <source>
        <dbReference type="EMBL" id="GAV02036.1"/>
    </source>
</evidence>
<evidence type="ECO:0000256" key="2">
    <source>
        <dbReference type="PROSITE-ProRule" id="PRU00124"/>
    </source>
</evidence>
<dbReference type="Pfam" id="PF00057">
    <property type="entry name" value="Ldl_recept_a"/>
    <property type="match status" value="1"/>
</dbReference>
<sequence length="527" mass="60549">MWALCPVISSSRIWSLFLLLAIWSFTASEARRFKRKAIDVECQEIGKYYRNPDVSKQNCYTYYYCLGGTVFEYSCSGGLMFDIRQQICNFEDQVKNCNTTAEATSPRPRLNTIEPICPPGQLACNGGQCIDKGQFCDGNNDCGDYSDEVVCGFNEDPNLVATCNKTACQLPDCFCSTGGATPPIRDVSTIPQMIVITFDDAINVQNIDLYNSIFSPNRTNKNGCPIRGTFFVSHEYSNYQYVEKMWKDGHEVASHSITHRQPEKWWSNASKDEYTAEFEGQRSILSQFANIPMSEVKGLRVPFLRPGWNAQFDMMTESGFLYDASLVAPPSTPPLWPYTLDYRMPHKCIGYEQKCPTRSHPGVWEMVMNQLLTKSGYYCSMIDNCPEETNQDRMKDFFMDNFKRFYETNRAPFGLYFHTLWFDSKSHTEAFMKFIDEALAMPDVWVVTEWQVVEWMRDPTSLQNIAQFKPWQCNDPTDIRKMVDPVCQIPNYCHLMSPEIKGDRYMATCNACPSQYPYLKNPSGQDV</sequence>
<evidence type="ECO:0000256" key="3">
    <source>
        <dbReference type="SAM" id="SignalP"/>
    </source>
</evidence>
<evidence type="ECO:0000313" key="6">
    <source>
        <dbReference type="Proteomes" id="UP000186922"/>
    </source>
</evidence>
<dbReference type="SMART" id="SM00192">
    <property type="entry name" value="LDLa"/>
    <property type="match status" value="1"/>
</dbReference>
<reference evidence="5 6" key="1">
    <citation type="journal article" date="2016" name="Nat. Commun.">
        <title>Extremotolerant tardigrade genome and improved radiotolerance of human cultured cells by tardigrade-unique protein.</title>
        <authorList>
            <person name="Hashimoto T."/>
            <person name="Horikawa D.D."/>
            <person name="Saito Y."/>
            <person name="Kuwahara H."/>
            <person name="Kozuka-Hata H."/>
            <person name="Shin-I T."/>
            <person name="Minakuchi Y."/>
            <person name="Ohishi K."/>
            <person name="Motoyama A."/>
            <person name="Aizu T."/>
            <person name="Enomoto A."/>
            <person name="Kondo K."/>
            <person name="Tanaka S."/>
            <person name="Hara Y."/>
            <person name="Koshikawa S."/>
            <person name="Sagara H."/>
            <person name="Miura T."/>
            <person name="Yokobori S."/>
            <person name="Miyagawa K."/>
            <person name="Suzuki Y."/>
            <person name="Kubo T."/>
            <person name="Oyama M."/>
            <person name="Kohara Y."/>
            <person name="Fujiyama A."/>
            <person name="Arakawa K."/>
            <person name="Katayama T."/>
            <person name="Toyoda A."/>
            <person name="Kunieda T."/>
        </authorList>
    </citation>
    <scope>NUCLEOTIDE SEQUENCE [LARGE SCALE GENOMIC DNA]</scope>
    <source>
        <strain evidence="5 6">YOKOZUNA-1</strain>
    </source>
</reference>
<feature type="chain" id="PRO_5008898601" description="Chitin-binding type-2 domain-containing protein" evidence="3">
    <location>
        <begin position="31"/>
        <end position="527"/>
    </location>
</feature>
<dbReference type="GO" id="GO:0005576">
    <property type="term" value="C:extracellular region"/>
    <property type="evidence" value="ECO:0007669"/>
    <property type="project" value="InterPro"/>
</dbReference>
<feature type="disulfide bond" evidence="2">
    <location>
        <begin position="136"/>
        <end position="151"/>
    </location>
</feature>
<dbReference type="InterPro" id="IPR002509">
    <property type="entry name" value="NODB_dom"/>
</dbReference>
<dbReference type="PANTHER" id="PTHR45985:SF5">
    <property type="entry name" value="CHITIN AND LDLR BINDING DEACETYLASE 3"/>
    <property type="match status" value="1"/>
</dbReference>
<dbReference type="STRING" id="947166.A0A1D1VMH4"/>
<dbReference type="OrthoDB" id="504708at2759"/>
<organism evidence="5 6">
    <name type="scientific">Ramazzottius varieornatus</name>
    <name type="common">Water bear</name>
    <name type="synonym">Tardigrade</name>
    <dbReference type="NCBI Taxonomy" id="947166"/>
    <lineage>
        <taxon>Eukaryota</taxon>
        <taxon>Metazoa</taxon>
        <taxon>Ecdysozoa</taxon>
        <taxon>Tardigrada</taxon>
        <taxon>Eutardigrada</taxon>
        <taxon>Parachela</taxon>
        <taxon>Hypsibioidea</taxon>
        <taxon>Ramazzottiidae</taxon>
        <taxon>Ramazzottius</taxon>
    </lineage>
</organism>
<comment type="caution">
    <text evidence="5">The sequence shown here is derived from an EMBL/GenBank/DDBJ whole genome shotgun (WGS) entry which is preliminary data.</text>
</comment>
<dbReference type="GO" id="GO:0008061">
    <property type="term" value="F:chitin binding"/>
    <property type="evidence" value="ECO:0007669"/>
    <property type="project" value="InterPro"/>
</dbReference>
<dbReference type="Proteomes" id="UP000186922">
    <property type="component" value="Unassembled WGS sequence"/>
</dbReference>
<dbReference type="CDD" id="cd00112">
    <property type="entry name" value="LDLa"/>
    <property type="match status" value="1"/>
</dbReference>
<dbReference type="InterPro" id="IPR002172">
    <property type="entry name" value="LDrepeatLR_classA_rpt"/>
</dbReference>
<dbReference type="Pfam" id="PF01607">
    <property type="entry name" value="CBM_14"/>
    <property type="match status" value="1"/>
</dbReference>
<dbReference type="PROSITE" id="PS01209">
    <property type="entry name" value="LDLRA_1"/>
    <property type="match status" value="1"/>
</dbReference>
<dbReference type="InterPro" id="IPR002557">
    <property type="entry name" value="Chitin-bd_dom"/>
</dbReference>
<proteinExistence type="predicted"/>
<dbReference type="InterPro" id="IPR023415">
    <property type="entry name" value="LDLR_class-A_CS"/>
</dbReference>
<dbReference type="Gene3D" id="3.20.20.370">
    <property type="entry name" value="Glycoside hydrolase/deacetylase"/>
    <property type="match status" value="1"/>
</dbReference>
<dbReference type="SUPFAM" id="SSF88713">
    <property type="entry name" value="Glycoside hydrolase/deacetylase"/>
    <property type="match status" value="1"/>
</dbReference>
<feature type="disulfide bond" evidence="2">
    <location>
        <begin position="124"/>
        <end position="142"/>
    </location>
</feature>
<accession>A0A1D1VMH4</accession>
<dbReference type="EMBL" id="BDGG01000007">
    <property type="protein sequence ID" value="GAV02036.1"/>
    <property type="molecule type" value="Genomic_DNA"/>
</dbReference>
<feature type="signal peptide" evidence="3">
    <location>
        <begin position="1"/>
        <end position="30"/>
    </location>
</feature>
<dbReference type="SUPFAM" id="SSF57625">
    <property type="entry name" value="Invertebrate chitin-binding proteins"/>
    <property type="match status" value="1"/>
</dbReference>
<dbReference type="PANTHER" id="PTHR45985">
    <property type="match status" value="1"/>
</dbReference>
<dbReference type="SUPFAM" id="SSF57424">
    <property type="entry name" value="LDL receptor-like module"/>
    <property type="match status" value="1"/>
</dbReference>
<dbReference type="AlphaFoldDB" id="A0A1D1VMH4"/>
<gene>
    <name evidence="5" type="primary">RvY_12649-1</name>
    <name evidence="5" type="synonym">RvY_12649.1</name>
    <name evidence="5" type="ORF">RvY_12649</name>
</gene>